<dbReference type="SUPFAM" id="SSF53613">
    <property type="entry name" value="Ribokinase-like"/>
    <property type="match status" value="1"/>
</dbReference>
<feature type="active site" description="Proton acceptor" evidence="12">
    <location>
        <position position="258"/>
    </location>
</feature>
<keyword evidence="8 12" id="KW-0067">ATP-binding</keyword>
<name>A0A517T640_9PLAN</name>
<dbReference type="GO" id="GO:0004747">
    <property type="term" value="F:ribokinase activity"/>
    <property type="evidence" value="ECO:0007669"/>
    <property type="project" value="UniProtKB-UniRule"/>
</dbReference>
<comment type="function">
    <text evidence="12">Catalyzes the phosphorylation of ribose at O-5 in a reaction requiring ATP and magnesium. The resulting D-ribose-5-phosphate can then be used either for sythesis of nucleotides, histidine, and tryptophan, or as a component of the pentose phosphate pathway.</text>
</comment>
<dbReference type="InterPro" id="IPR029056">
    <property type="entry name" value="Ribokinase-like"/>
</dbReference>
<dbReference type="NCBIfam" id="TIGR02152">
    <property type="entry name" value="D_ribokin_bact"/>
    <property type="match status" value="1"/>
</dbReference>
<feature type="binding site" evidence="12">
    <location>
        <begin position="257"/>
        <end position="258"/>
    </location>
    <ligand>
        <name>ATP</name>
        <dbReference type="ChEBI" id="CHEBI:30616"/>
    </ligand>
</feature>
<dbReference type="EC" id="2.7.1.15" evidence="2 12"/>
<dbReference type="Gene3D" id="3.40.1190.20">
    <property type="match status" value="1"/>
</dbReference>
<keyword evidence="10 12" id="KW-0630">Potassium</keyword>
<evidence type="ECO:0000256" key="3">
    <source>
        <dbReference type="ARBA" id="ARBA00016943"/>
    </source>
</evidence>
<gene>
    <name evidence="12 14" type="primary">rbsK</name>
    <name evidence="14" type="ORF">V22_10530</name>
</gene>
<comment type="caution">
    <text evidence="12">Lacks conserved residue(s) required for the propagation of feature annotation.</text>
</comment>
<organism evidence="14 15">
    <name type="scientific">Calycomorphotria hydatis</name>
    <dbReference type="NCBI Taxonomy" id="2528027"/>
    <lineage>
        <taxon>Bacteria</taxon>
        <taxon>Pseudomonadati</taxon>
        <taxon>Planctomycetota</taxon>
        <taxon>Planctomycetia</taxon>
        <taxon>Planctomycetales</taxon>
        <taxon>Planctomycetaceae</taxon>
        <taxon>Calycomorphotria</taxon>
    </lineage>
</organism>
<dbReference type="AlphaFoldDB" id="A0A517T640"/>
<feature type="binding site" evidence="12">
    <location>
        <position position="291"/>
    </location>
    <ligand>
        <name>K(+)</name>
        <dbReference type="ChEBI" id="CHEBI:29103"/>
    </ligand>
</feature>
<feature type="domain" description="Carbohydrate kinase PfkB" evidence="13">
    <location>
        <begin position="9"/>
        <end position="297"/>
    </location>
</feature>
<dbReference type="GO" id="GO:0005524">
    <property type="term" value="F:ATP binding"/>
    <property type="evidence" value="ECO:0007669"/>
    <property type="project" value="UniProtKB-UniRule"/>
</dbReference>
<dbReference type="PROSITE" id="PS00584">
    <property type="entry name" value="PFKB_KINASES_2"/>
    <property type="match status" value="1"/>
</dbReference>
<dbReference type="PANTHER" id="PTHR10584:SF166">
    <property type="entry name" value="RIBOKINASE"/>
    <property type="match status" value="1"/>
</dbReference>
<keyword evidence="9 12" id="KW-0460">Magnesium</keyword>
<feature type="binding site" evidence="12">
    <location>
        <position position="146"/>
    </location>
    <ligand>
        <name>substrate</name>
    </ligand>
</feature>
<evidence type="ECO:0000256" key="6">
    <source>
        <dbReference type="ARBA" id="ARBA00022741"/>
    </source>
</evidence>
<proteinExistence type="inferred from homology"/>
<keyword evidence="5 12" id="KW-0479">Metal-binding</keyword>
<feature type="binding site" evidence="12">
    <location>
        <position position="190"/>
    </location>
    <ligand>
        <name>ATP</name>
        <dbReference type="ChEBI" id="CHEBI:30616"/>
    </ligand>
</feature>
<dbReference type="EMBL" id="CP036316">
    <property type="protein sequence ID" value="QDT63828.1"/>
    <property type="molecule type" value="Genomic_DNA"/>
</dbReference>
<dbReference type="GO" id="GO:0005829">
    <property type="term" value="C:cytosol"/>
    <property type="evidence" value="ECO:0007669"/>
    <property type="project" value="TreeGrafter"/>
</dbReference>
<comment type="pathway">
    <text evidence="12">Carbohydrate metabolism; D-ribose degradation; D-ribose 5-phosphate from beta-D-ribopyranose: step 2/2.</text>
</comment>
<dbReference type="InterPro" id="IPR002139">
    <property type="entry name" value="Ribo/fructo_kinase"/>
</dbReference>
<feature type="binding site" evidence="12">
    <location>
        <position position="297"/>
    </location>
    <ligand>
        <name>K(+)</name>
        <dbReference type="ChEBI" id="CHEBI:29103"/>
    </ligand>
</feature>
<keyword evidence="11 12" id="KW-0119">Carbohydrate metabolism</keyword>
<evidence type="ECO:0000256" key="8">
    <source>
        <dbReference type="ARBA" id="ARBA00022840"/>
    </source>
</evidence>
<comment type="activity regulation">
    <text evidence="12">Activated by a monovalent cation that binds near, but not in, the active site. The most likely occupant of the site in vivo is potassium. Ion binding induces a conformational change that may alter substrate affinity.</text>
</comment>
<dbReference type="Pfam" id="PF00294">
    <property type="entry name" value="PfkB"/>
    <property type="match status" value="1"/>
</dbReference>
<dbReference type="GO" id="GO:0019303">
    <property type="term" value="P:D-ribose catabolic process"/>
    <property type="evidence" value="ECO:0007669"/>
    <property type="project" value="UniProtKB-UniRule"/>
</dbReference>
<evidence type="ECO:0000256" key="9">
    <source>
        <dbReference type="ARBA" id="ARBA00022842"/>
    </source>
</evidence>
<comment type="similarity">
    <text evidence="12">Belongs to the carbohydrate kinase PfkB family. Ribokinase subfamily.</text>
</comment>
<feature type="binding site" evidence="12">
    <location>
        <begin position="17"/>
        <end position="19"/>
    </location>
    <ligand>
        <name>substrate</name>
    </ligand>
</feature>
<dbReference type="InterPro" id="IPR002173">
    <property type="entry name" value="Carboh/pur_kinase_PfkB_CS"/>
</dbReference>
<evidence type="ECO:0000256" key="5">
    <source>
        <dbReference type="ARBA" id="ARBA00022723"/>
    </source>
</evidence>
<keyword evidence="12" id="KW-0963">Cytoplasm</keyword>
<protein>
    <recommendedName>
        <fullName evidence="3 12">Ribokinase</fullName>
        <shortName evidence="12">RK</shortName>
        <ecNumber evidence="2 12">2.7.1.15</ecNumber>
    </recommendedName>
</protein>
<comment type="similarity">
    <text evidence="1">Belongs to the carbohydrate kinase pfkB family.</text>
</comment>
<comment type="subunit">
    <text evidence="12">Homodimer.</text>
</comment>
<keyword evidence="7 12" id="KW-0418">Kinase</keyword>
<feature type="binding site" evidence="12">
    <location>
        <position position="282"/>
    </location>
    <ligand>
        <name>ATP</name>
        <dbReference type="ChEBI" id="CHEBI:30616"/>
    </ligand>
</feature>
<dbReference type="InterPro" id="IPR011611">
    <property type="entry name" value="PfkB_dom"/>
</dbReference>
<evidence type="ECO:0000256" key="4">
    <source>
        <dbReference type="ARBA" id="ARBA00022679"/>
    </source>
</evidence>
<sequence length="312" mass="32314" precursor="true">MSGIAVSPKVTVVGSINMDLVLRCAQLPKPGETISVQSYSEVPGGKGANQAVSASRAGANVSMIGRVGDDAFADQLIEELEASGVDCSSVLRTSDCPSGLAVIGVEDEGQNAIMFVGGANTRLCPSDIKSLSHVVESSDVILLQLEIPHETVMEAISIANAAGVRVILDPAPAPEFVSEELLQVDLICPNEHEASHISGLPVNDMQQIAAAAKAIYERGPRHVVITLGGGGAYLYDSDGGRLIEPFETKVKDTTAAGDAFIGALAVHWAEGNELAESVRFGNAAGSIAASREGAQPSMGRRSEIENIIGALT</sequence>
<feature type="binding site" evidence="12">
    <location>
        <position position="254"/>
    </location>
    <ligand>
        <name>K(+)</name>
        <dbReference type="ChEBI" id="CHEBI:29103"/>
    </ligand>
</feature>
<feature type="binding site" evidence="12">
    <location>
        <position position="288"/>
    </location>
    <ligand>
        <name>K(+)</name>
        <dbReference type="ChEBI" id="CHEBI:29103"/>
    </ligand>
</feature>
<evidence type="ECO:0000256" key="12">
    <source>
        <dbReference type="HAMAP-Rule" id="MF_01987"/>
    </source>
</evidence>
<dbReference type="HAMAP" id="MF_01987">
    <property type="entry name" value="Ribokinase"/>
    <property type="match status" value="1"/>
</dbReference>
<accession>A0A517T640</accession>
<feature type="binding site" evidence="12">
    <location>
        <position position="293"/>
    </location>
    <ligand>
        <name>K(+)</name>
        <dbReference type="ChEBI" id="CHEBI:29103"/>
    </ligand>
</feature>
<reference evidence="14 15" key="1">
    <citation type="submission" date="2019-02" db="EMBL/GenBank/DDBJ databases">
        <title>Deep-cultivation of Planctomycetes and their phenomic and genomic characterization uncovers novel biology.</title>
        <authorList>
            <person name="Wiegand S."/>
            <person name="Jogler M."/>
            <person name="Boedeker C."/>
            <person name="Pinto D."/>
            <person name="Vollmers J."/>
            <person name="Rivas-Marin E."/>
            <person name="Kohn T."/>
            <person name="Peeters S.H."/>
            <person name="Heuer A."/>
            <person name="Rast P."/>
            <person name="Oberbeckmann S."/>
            <person name="Bunk B."/>
            <person name="Jeske O."/>
            <person name="Meyerdierks A."/>
            <person name="Storesund J.E."/>
            <person name="Kallscheuer N."/>
            <person name="Luecker S."/>
            <person name="Lage O.M."/>
            <person name="Pohl T."/>
            <person name="Merkel B.J."/>
            <person name="Hornburger P."/>
            <person name="Mueller R.-W."/>
            <person name="Bruemmer F."/>
            <person name="Labrenz M."/>
            <person name="Spormann A.M."/>
            <person name="Op den Camp H."/>
            <person name="Overmann J."/>
            <person name="Amann R."/>
            <person name="Jetten M.S.M."/>
            <person name="Mascher T."/>
            <person name="Medema M.H."/>
            <person name="Devos D.P."/>
            <person name="Kaster A.-K."/>
            <person name="Ovreas L."/>
            <person name="Rohde M."/>
            <person name="Galperin M.Y."/>
            <person name="Jogler C."/>
        </authorList>
    </citation>
    <scope>NUCLEOTIDE SEQUENCE [LARGE SCALE GENOMIC DNA]</scope>
    <source>
        <strain evidence="14 15">V22</strain>
    </source>
</reference>
<evidence type="ECO:0000256" key="11">
    <source>
        <dbReference type="ARBA" id="ARBA00023277"/>
    </source>
</evidence>
<dbReference type="Proteomes" id="UP000319976">
    <property type="component" value="Chromosome"/>
</dbReference>
<feature type="binding site" evidence="12">
    <location>
        <begin position="226"/>
        <end position="231"/>
    </location>
    <ligand>
        <name>ATP</name>
        <dbReference type="ChEBI" id="CHEBI:30616"/>
    </ligand>
</feature>
<dbReference type="PIRSF" id="PIRSF000535">
    <property type="entry name" value="1PFK/6PFK/LacC"/>
    <property type="match status" value="1"/>
</dbReference>
<dbReference type="InterPro" id="IPR017583">
    <property type="entry name" value="Tagatose/fructose_Pkinase"/>
</dbReference>
<feature type="binding site" evidence="12">
    <location>
        <position position="252"/>
    </location>
    <ligand>
        <name>K(+)</name>
        <dbReference type="ChEBI" id="CHEBI:29103"/>
    </ligand>
</feature>
<evidence type="ECO:0000256" key="2">
    <source>
        <dbReference type="ARBA" id="ARBA00012035"/>
    </source>
</evidence>
<dbReference type="PRINTS" id="PR00990">
    <property type="entry name" value="RIBOKINASE"/>
</dbReference>
<evidence type="ECO:0000256" key="1">
    <source>
        <dbReference type="ARBA" id="ARBA00005380"/>
    </source>
</evidence>
<keyword evidence="15" id="KW-1185">Reference proteome</keyword>
<dbReference type="PANTHER" id="PTHR10584">
    <property type="entry name" value="SUGAR KINASE"/>
    <property type="match status" value="1"/>
</dbReference>
<dbReference type="OrthoDB" id="9775849at2"/>
<dbReference type="GO" id="GO:0046872">
    <property type="term" value="F:metal ion binding"/>
    <property type="evidence" value="ECO:0007669"/>
    <property type="project" value="UniProtKB-KW"/>
</dbReference>
<dbReference type="CDD" id="cd01174">
    <property type="entry name" value="ribokinase"/>
    <property type="match status" value="1"/>
</dbReference>
<feature type="binding site" evidence="12">
    <location>
        <position position="258"/>
    </location>
    <ligand>
        <name>substrate</name>
    </ligand>
</feature>
<evidence type="ECO:0000256" key="7">
    <source>
        <dbReference type="ARBA" id="ARBA00022777"/>
    </source>
</evidence>
<keyword evidence="6 12" id="KW-0547">Nucleotide-binding</keyword>
<evidence type="ECO:0000256" key="10">
    <source>
        <dbReference type="ARBA" id="ARBA00022958"/>
    </source>
</evidence>
<comment type="cofactor">
    <cofactor evidence="12">
        <name>Mg(2+)</name>
        <dbReference type="ChEBI" id="CHEBI:18420"/>
    </cofactor>
    <text evidence="12">Requires a divalent cation, most likely magnesium in vivo, as an electrophilic catalyst to aid phosphoryl group transfer. It is the chelate of the metal and the nucleotide that is the actual substrate.</text>
</comment>
<feature type="binding site" evidence="12">
    <location>
        <begin position="45"/>
        <end position="49"/>
    </location>
    <ligand>
        <name>substrate</name>
    </ligand>
</feature>
<dbReference type="InterPro" id="IPR011877">
    <property type="entry name" value="Ribokinase"/>
</dbReference>
<dbReference type="KEGG" id="chya:V22_10530"/>
<evidence type="ECO:0000313" key="14">
    <source>
        <dbReference type="EMBL" id="QDT63828.1"/>
    </source>
</evidence>
<dbReference type="UniPathway" id="UPA00916">
    <property type="reaction ID" value="UER00889"/>
</dbReference>
<evidence type="ECO:0000313" key="15">
    <source>
        <dbReference type="Proteomes" id="UP000319976"/>
    </source>
</evidence>
<dbReference type="RefSeq" id="WP_145260447.1">
    <property type="nucleotide sequence ID" value="NZ_CP036316.1"/>
</dbReference>
<keyword evidence="4 12" id="KW-0808">Transferase</keyword>
<comment type="subcellular location">
    <subcellularLocation>
        <location evidence="12">Cytoplasm</location>
    </subcellularLocation>
</comment>
<comment type="catalytic activity">
    <reaction evidence="12">
        <text>D-ribose + ATP = D-ribose 5-phosphate + ADP + H(+)</text>
        <dbReference type="Rhea" id="RHEA:13697"/>
        <dbReference type="ChEBI" id="CHEBI:15378"/>
        <dbReference type="ChEBI" id="CHEBI:30616"/>
        <dbReference type="ChEBI" id="CHEBI:47013"/>
        <dbReference type="ChEBI" id="CHEBI:78346"/>
        <dbReference type="ChEBI" id="CHEBI:456216"/>
        <dbReference type="EC" id="2.7.1.15"/>
    </reaction>
</comment>
<evidence type="ECO:0000259" key="13">
    <source>
        <dbReference type="Pfam" id="PF00294"/>
    </source>
</evidence>